<dbReference type="Gene3D" id="3.50.50.60">
    <property type="entry name" value="FAD/NAD(P)-binding domain"/>
    <property type="match status" value="2"/>
</dbReference>
<evidence type="ECO:0000256" key="1">
    <source>
        <dbReference type="ARBA" id="ARBA00001974"/>
    </source>
</evidence>
<dbReference type="EMBL" id="FNEJ01000005">
    <property type="protein sequence ID" value="SDI47003.1"/>
    <property type="molecule type" value="Genomic_DNA"/>
</dbReference>
<comment type="similarity">
    <text evidence="2">Belongs to the GMC oxidoreductase family.</text>
</comment>
<dbReference type="Pfam" id="PF00732">
    <property type="entry name" value="GMC_oxred_N"/>
    <property type="match status" value="1"/>
</dbReference>
<dbReference type="InterPro" id="IPR003953">
    <property type="entry name" value="FAD-dep_OxRdtase_2_FAD-bd"/>
</dbReference>
<feature type="domain" description="Glucose-methanol-choline oxidoreductase C-terminal" evidence="8">
    <location>
        <begin position="395"/>
        <end position="495"/>
    </location>
</feature>
<dbReference type="GO" id="GO:0016614">
    <property type="term" value="F:oxidoreductase activity, acting on CH-OH group of donors"/>
    <property type="evidence" value="ECO:0007669"/>
    <property type="project" value="InterPro"/>
</dbReference>
<proteinExistence type="inferred from homology"/>
<feature type="domain" description="Glucose-methanol-choline oxidoreductase N-terminal" evidence="6">
    <location>
        <begin position="195"/>
        <end position="306"/>
    </location>
</feature>
<dbReference type="STRING" id="555512.SAMN04487993_100585"/>
<dbReference type="SUPFAM" id="SSF51905">
    <property type="entry name" value="FAD/NAD(P)-binding domain"/>
    <property type="match status" value="1"/>
</dbReference>
<evidence type="ECO:0000256" key="5">
    <source>
        <dbReference type="ARBA" id="ARBA00023002"/>
    </source>
</evidence>
<dbReference type="InterPro" id="IPR007867">
    <property type="entry name" value="GMC_OxRtase_C"/>
</dbReference>
<dbReference type="PANTHER" id="PTHR42784:SF1">
    <property type="entry name" value="PYRANOSE 2-OXIDASE"/>
    <property type="match status" value="1"/>
</dbReference>
<organism evidence="9 10">
    <name type="scientific">Salipiger marinus</name>
    <dbReference type="NCBI Taxonomy" id="555512"/>
    <lineage>
        <taxon>Bacteria</taxon>
        <taxon>Pseudomonadati</taxon>
        <taxon>Pseudomonadota</taxon>
        <taxon>Alphaproteobacteria</taxon>
        <taxon>Rhodobacterales</taxon>
        <taxon>Roseobacteraceae</taxon>
        <taxon>Salipiger</taxon>
    </lineage>
</organism>
<dbReference type="Pfam" id="PF05199">
    <property type="entry name" value="GMC_oxred_C"/>
    <property type="match status" value="1"/>
</dbReference>
<evidence type="ECO:0000259" key="7">
    <source>
        <dbReference type="Pfam" id="PF00890"/>
    </source>
</evidence>
<protein>
    <submittedName>
        <fullName evidence="9">Choline dehydrogenase</fullName>
    </submittedName>
</protein>
<evidence type="ECO:0000259" key="8">
    <source>
        <dbReference type="Pfam" id="PF05199"/>
    </source>
</evidence>
<dbReference type="InterPro" id="IPR000172">
    <property type="entry name" value="GMC_OxRdtase_N"/>
</dbReference>
<reference evidence="9 10" key="1">
    <citation type="submission" date="2016-10" db="EMBL/GenBank/DDBJ databases">
        <authorList>
            <person name="de Groot N.N."/>
        </authorList>
    </citation>
    <scope>NUCLEOTIDE SEQUENCE [LARGE SCALE GENOMIC DNA]</scope>
    <source>
        <strain evidence="9 10">DSM 26424</strain>
    </source>
</reference>
<name>A0A1G8KUF2_9RHOB</name>
<evidence type="ECO:0000256" key="3">
    <source>
        <dbReference type="ARBA" id="ARBA00022630"/>
    </source>
</evidence>
<dbReference type="AlphaFoldDB" id="A0A1G8KUF2"/>
<dbReference type="InterPro" id="IPR036188">
    <property type="entry name" value="FAD/NAD-bd_sf"/>
</dbReference>
<dbReference type="Proteomes" id="UP000199093">
    <property type="component" value="Unassembled WGS sequence"/>
</dbReference>
<dbReference type="GO" id="GO:0050660">
    <property type="term" value="F:flavin adenine dinucleotide binding"/>
    <property type="evidence" value="ECO:0007669"/>
    <property type="project" value="InterPro"/>
</dbReference>
<evidence type="ECO:0000259" key="6">
    <source>
        <dbReference type="Pfam" id="PF00732"/>
    </source>
</evidence>
<keyword evidence="4" id="KW-0274">FAD</keyword>
<dbReference type="RefSeq" id="WP_207543581.1">
    <property type="nucleotide sequence ID" value="NZ_FNEJ01000005.1"/>
</dbReference>
<dbReference type="PANTHER" id="PTHR42784">
    <property type="entry name" value="PYRANOSE 2-OXIDASE"/>
    <property type="match status" value="1"/>
</dbReference>
<keyword evidence="10" id="KW-1185">Reference proteome</keyword>
<keyword evidence="3" id="KW-0285">Flavoprotein</keyword>
<comment type="cofactor">
    <cofactor evidence="1">
        <name>FAD</name>
        <dbReference type="ChEBI" id="CHEBI:57692"/>
    </cofactor>
</comment>
<feature type="domain" description="FAD-dependent oxidoreductase 2 FAD-binding" evidence="7">
    <location>
        <begin position="14"/>
        <end position="45"/>
    </location>
</feature>
<gene>
    <name evidence="9" type="ORF">SAMN04487993_100585</name>
</gene>
<dbReference type="Pfam" id="PF00890">
    <property type="entry name" value="FAD_binding_2"/>
    <property type="match status" value="1"/>
</dbReference>
<dbReference type="InterPro" id="IPR051473">
    <property type="entry name" value="P2Ox-like"/>
</dbReference>
<evidence type="ECO:0000256" key="4">
    <source>
        <dbReference type="ARBA" id="ARBA00022827"/>
    </source>
</evidence>
<keyword evidence="5" id="KW-0560">Oxidoreductase</keyword>
<evidence type="ECO:0000313" key="9">
    <source>
        <dbReference type="EMBL" id="SDI47003.1"/>
    </source>
</evidence>
<evidence type="ECO:0000313" key="10">
    <source>
        <dbReference type="Proteomes" id="UP000199093"/>
    </source>
</evidence>
<accession>A0A1G8KUF2</accession>
<evidence type="ECO:0000256" key="2">
    <source>
        <dbReference type="ARBA" id="ARBA00010790"/>
    </source>
</evidence>
<sequence>MNDIRQQQMDSPQVIVIGSGVGGGTVALQLARAGMRVLLLERGKALPDEPEPSDAEAVFVQNRYRTQEQWQDETGRRYRPGQYYYLGGHTKFYGTAMFRFRESDFAETQHEEAVSPAWPVSYAELESFYTQAEQIFGVRGAAGTDPTEPWRQADYAHAPVPHAPLIGRMAERLAGAGLHPFHMPAAVDYGPGGACTLCGTCDAFACRFGAKGDAETRLIRQLQAMPNVEIRTGVEVRRLLHDAQGRHITAVEVLRDGVLQHIEAPQVVLSAGAVNSALILLRSATDRCPDGLANRSGVVGRYLMNHHLTGLMGVLPFEINATPFPKTLSVNDFYGGISGDPMARGNIQMLGNIRGPMIRAAYPATPKPLANWLGRHSVDWLVMSEDPPLASNRVRLMPDGTPEVTWHPADLSAHDRFVRHVRRLLRRIGFPLVLRHSFGIEAPSHQCGTVRMGDDPATSAVNALCRAHDHPNLHVVDAGCFPSSAAVNPALTIAAQGLRVGAHLARSLGTSAAA</sequence>